<dbReference type="EMBL" id="JACGWO010000004">
    <property type="protein sequence ID" value="KAK4428370.1"/>
    <property type="molecule type" value="Genomic_DNA"/>
</dbReference>
<reference evidence="1" key="1">
    <citation type="submission" date="2020-06" db="EMBL/GenBank/DDBJ databases">
        <authorList>
            <person name="Li T."/>
            <person name="Hu X."/>
            <person name="Zhang T."/>
            <person name="Song X."/>
            <person name="Zhang H."/>
            <person name="Dai N."/>
            <person name="Sheng W."/>
            <person name="Hou X."/>
            <person name="Wei L."/>
        </authorList>
    </citation>
    <scope>NUCLEOTIDE SEQUENCE</scope>
    <source>
        <strain evidence="1">3651</strain>
        <tissue evidence="1">Leaf</tissue>
    </source>
</reference>
<comment type="caution">
    <text evidence="1">The sequence shown here is derived from an EMBL/GenBank/DDBJ whole genome shotgun (WGS) entry which is preliminary data.</text>
</comment>
<proteinExistence type="predicted"/>
<sequence length="138" mass="14837">MTESANSTPTYNCGHGDSPRTIGCASSADALPVGVTVRRCIPALPAPSLIGLEEPLTAPIEDVAAARRACMENPNPNPRPILHGVVPLDKGKKVVNEGKITFGKVKINMQGPPQLLDRFADECCRFTRRTLQYISPET</sequence>
<evidence type="ECO:0000313" key="2">
    <source>
        <dbReference type="Proteomes" id="UP001293254"/>
    </source>
</evidence>
<gene>
    <name evidence="1" type="ORF">Salat_1136600</name>
</gene>
<organism evidence="1 2">
    <name type="scientific">Sesamum alatum</name>
    <dbReference type="NCBI Taxonomy" id="300844"/>
    <lineage>
        <taxon>Eukaryota</taxon>
        <taxon>Viridiplantae</taxon>
        <taxon>Streptophyta</taxon>
        <taxon>Embryophyta</taxon>
        <taxon>Tracheophyta</taxon>
        <taxon>Spermatophyta</taxon>
        <taxon>Magnoliopsida</taxon>
        <taxon>eudicotyledons</taxon>
        <taxon>Gunneridae</taxon>
        <taxon>Pentapetalae</taxon>
        <taxon>asterids</taxon>
        <taxon>lamiids</taxon>
        <taxon>Lamiales</taxon>
        <taxon>Pedaliaceae</taxon>
        <taxon>Sesamum</taxon>
    </lineage>
</organism>
<dbReference type="AlphaFoldDB" id="A0AAE1YE18"/>
<dbReference type="Proteomes" id="UP001293254">
    <property type="component" value="Unassembled WGS sequence"/>
</dbReference>
<accession>A0AAE1YE18</accession>
<evidence type="ECO:0000313" key="1">
    <source>
        <dbReference type="EMBL" id="KAK4428370.1"/>
    </source>
</evidence>
<protein>
    <submittedName>
        <fullName evidence="1">Uncharacterized protein</fullName>
    </submittedName>
</protein>
<keyword evidence="2" id="KW-1185">Reference proteome</keyword>
<reference evidence="1" key="2">
    <citation type="journal article" date="2024" name="Plant">
        <title>Genomic evolution and insights into agronomic trait innovations of Sesamum species.</title>
        <authorList>
            <person name="Miao H."/>
            <person name="Wang L."/>
            <person name="Qu L."/>
            <person name="Liu H."/>
            <person name="Sun Y."/>
            <person name="Le M."/>
            <person name="Wang Q."/>
            <person name="Wei S."/>
            <person name="Zheng Y."/>
            <person name="Lin W."/>
            <person name="Duan Y."/>
            <person name="Cao H."/>
            <person name="Xiong S."/>
            <person name="Wang X."/>
            <person name="Wei L."/>
            <person name="Li C."/>
            <person name="Ma Q."/>
            <person name="Ju M."/>
            <person name="Zhao R."/>
            <person name="Li G."/>
            <person name="Mu C."/>
            <person name="Tian Q."/>
            <person name="Mei H."/>
            <person name="Zhang T."/>
            <person name="Gao T."/>
            <person name="Zhang H."/>
        </authorList>
    </citation>
    <scope>NUCLEOTIDE SEQUENCE</scope>
    <source>
        <strain evidence="1">3651</strain>
    </source>
</reference>
<name>A0AAE1YE18_9LAMI</name>